<dbReference type="OrthoDB" id="288590at2759"/>
<keyword evidence="2" id="KW-0560">Oxidoreductase</keyword>
<dbReference type="GO" id="GO:0046872">
    <property type="term" value="F:metal ion binding"/>
    <property type="evidence" value="ECO:0007669"/>
    <property type="project" value="UniProtKB-KW"/>
</dbReference>
<dbReference type="GO" id="GO:0016491">
    <property type="term" value="F:oxidoreductase activity"/>
    <property type="evidence" value="ECO:0007669"/>
    <property type="project" value="UniProtKB-KW"/>
</dbReference>
<dbReference type="Gene3D" id="2.60.120.330">
    <property type="entry name" value="B-lactam Antibiotic, Isopenicillin N Synthase, Chain"/>
    <property type="match status" value="1"/>
</dbReference>
<dbReference type="STRING" id="1441469.A0A225AFZ7"/>
<dbReference type="SUPFAM" id="SSF51197">
    <property type="entry name" value="Clavaminate synthase-like"/>
    <property type="match status" value="1"/>
</dbReference>
<dbReference type="PANTHER" id="PTHR47990">
    <property type="entry name" value="2-OXOGLUTARATE (2OG) AND FE(II)-DEPENDENT OXYGENASE SUPERFAMILY PROTEIN-RELATED"/>
    <property type="match status" value="1"/>
</dbReference>
<dbReference type="InterPro" id="IPR027443">
    <property type="entry name" value="IPNS-like_sf"/>
</dbReference>
<dbReference type="PRINTS" id="PR00682">
    <property type="entry name" value="IPNSYNTHASE"/>
</dbReference>
<dbReference type="InterPro" id="IPR050231">
    <property type="entry name" value="Iron_ascorbate_oxido_reductase"/>
</dbReference>
<dbReference type="Pfam" id="PF14226">
    <property type="entry name" value="DIOX_N"/>
    <property type="match status" value="1"/>
</dbReference>
<dbReference type="AlphaFoldDB" id="A0A225AFZ7"/>
<dbReference type="PROSITE" id="PS51471">
    <property type="entry name" value="FE2OG_OXY"/>
    <property type="match status" value="1"/>
</dbReference>
<evidence type="ECO:0000256" key="1">
    <source>
        <dbReference type="ARBA" id="ARBA00008056"/>
    </source>
</evidence>
<dbReference type="InterPro" id="IPR005123">
    <property type="entry name" value="Oxoglu/Fe-dep_dioxygenase_dom"/>
</dbReference>
<evidence type="ECO:0000313" key="5">
    <source>
        <dbReference type="Proteomes" id="UP000214365"/>
    </source>
</evidence>
<dbReference type="InterPro" id="IPR044861">
    <property type="entry name" value="IPNS-like_FE2OG_OXY"/>
</dbReference>
<dbReference type="Proteomes" id="UP000214365">
    <property type="component" value="Unassembled WGS sequence"/>
</dbReference>
<dbReference type="RefSeq" id="XP_020117145.1">
    <property type="nucleotide sequence ID" value="XM_020262514.1"/>
</dbReference>
<dbReference type="FunFam" id="2.60.120.330:FF:000030">
    <property type="entry name" value="Thymine dioxygenase"/>
    <property type="match status" value="1"/>
</dbReference>
<reference evidence="4 5" key="1">
    <citation type="submission" date="2015-06" db="EMBL/GenBank/DDBJ databases">
        <title>Talaromyces atroroseus IBT 11181 draft genome.</title>
        <authorList>
            <person name="Rasmussen K.B."/>
            <person name="Rasmussen S."/>
            <person name="Petersen B."/>
            <person name="Sicheritz-Ponten T."/>
            <person name="Mortensen U.H."/>
            <person name="Thrane U."/>
        </authorList>
    </citation>
    <scope>NUCLEOTIDE SEQUENCE [LARGE SCALE GENOMIC DNA]</scope>
    <source>
        <strain evidence="4 5">IBT 11181</strain>
    </source>
</reference>
<comment type="caution">
    <text evidence="4">The sequence shown here is derived from an EMBL/GenBank/DDBJ whole genome shotgun (WGS) entry which is preliminary data.</text>
</comment>
<keyword evidence="2" id="KW-0479">Metal-binding</keyword>
<dbReference type="GeneID" id="31007097"/>
<keyword evidence="5" id="KW-1185">Reference proteome</keyword>
<gene>
    <name evidence="4" type="ORF">UA08_07341</name>
</gene>
<organism evidence="4 5">
    <name type="scientific">Talaromyces atroroseus</name>
    <dbReference type="NCBI Taxonomy" id="1441469"/>
    <lineage>
        <taxon>Eukaryota</taxon>
        <taxon>Fungi</taxon>
        <taxon>Dikarya</taxon>
        <taxon>Ascomycota</taxon>
        <taxon>Pezizomycotina</taxon>
        <taxon>Eurotiomycetes</taxon>
        <taxon>Eurotiomycetidae</taxon>
        <taxon>Eurotiales</taxon>
        <taxon>Trichocomaceae</taxon>
        <taxon>Talaromyces</taxon>
        <taxon>Talaromyces sect. Trachyspermi</taxon>
    </lineage>
</organism>
<proteinExistence type="inferred from homology"/>
<evidence type="ECO:0000313" key="4">
    <source>
        <dbReference type="EMBL" id="OKL57024.1"/>
    </source>
</evidence>
<dbReference type="EMBL" id="LFMY01000012">
    <property type="protein sequence ID" value="OKL57024.1"/>
    <property type="molecule type" value="Genomic_DNA"/>
</dbReference>
<dbReference type="GO" id="GO:0044283">
    <property type="term" value="P:small molecule biosynthetic process"/>
    <property type="evidence" value="ECO:0007669"/>
    <property type="project" value="UniProtKB-ARBA"/>
</dbReference>
<keyword evidence="2" id="KW-0408">Iron</keyword>
<protein>
    <recommendedName>
        <fullName evidence="3">Fe2OG dioxygenase domain-containing protein</fullName>
    </recommendedName>
</protein>
<evidence type="ECO:0000256" key="2">
    <source>
        <dbReference type="RuleBase" id="RU003682"/>
    </source>
</evidence>
<dbReference type="InterPro" id="IPR026992">
    <property type="entry name" value="DIOX_N"/>
</dbReference>
<comment type="similarity">
    <text evidence="1 2">Belongs to the iron/ascorbate-dependent oxidoreductase family.</text>
</comment>
<evidence type="ECO:0000259" key="3">
    <source>
        <dbReference type="PROSITE" id="PS51471"/>
    </source>
</evidence>
<feature type="domain" description="Fe2OG dioxygenase" evidence="3">
    <location>
        <begin position="178"/>
        <end position="298"/>
    </location>
</feature>
<accession>A0A225AFZ7</accession>
<name>A0A225AFZ7_TALAT</name>
<dbReference type="Pfam" id="PF03171">
    <property type="entry name" value="2OG-FeII_Oxy"/>
    <property type="match status" value="1"/>
</dbReference>
<sequence length="336" mass="38243">MATVGIPIIDLEPARMGGPEEVAKVAHEVYQAFKYVGFAYIKNHGVPLELIDEAFGWSSKFFALPQSDKQKAPHPAEGWYHRGYSGIGREKVVQMVFNKEGIAEKRKVPDVKESFELGNESDEYMRNIWIPEEVLPGFRAFFNQFYQTCSGVETLMLKLIAIGMGLEESFFLKYHQSRTNQCRLLHYPPVEEELLRGGKAERIAAHTDFGTMTILFQDEVGGLEVEDIREKGKFNPAPYVSGTAVVNIGDLLMRWSNDELKSTLHRVNAPPLVNKEDEGEIKGRITRPRYSIPYFISPDRDSLIKCLPNCHGPNRPKKYEAITSRDYIAMRMNATY</sequence>